<dbReference type="PANTHER" id="PTHR21310">
    <property type="entry name" value="AMINOGLYCOSIDE PHOSPHOTRANSFERASE-RELATED-RELATED"/>
    <property type="match status" value="1"/>
</dbReference>
<accession>A0ABN2BRV5</accession>
<reference evidence="2 3" key="1">
    <citation type="journal article" date="2019" name="Int. J. Syst. Evol. Microbiol.">
        <title>The Global Catalogue of Microorganisms (GCM) 10K type strain sequencing project: providing services to taxonomists for standard genome sequencing and annotation.</title>
        <authorList>
            <consortium name="The Broad Institute Genomics Platform"/>
            <consortium name="The Broad Institute Genome Sequencing Center for Infectious Disease"/>
            <person name="Wu L."/>
            <person name="Ma J."/>
        </authorList>
    </citation>
    <scope>NUCLEOTIDE SEQUENCE [LARGE SCALE GENOMIC DNA]</scope>
    <source>
        <strain evidence="2 3">JCM 14942</strain>
    </source>
</reference>
<dbReference type="Pfam" id="PF01636">
    <property type="entry name" value="APH"/>
    <property type="match status" value="1"/>
</dbReference>
<dbReference type="InterPro" id="IPR051678">
    <property type="entry name" value="AGP_Transferase"/>
</dbReference>
<dbReference type="SUPFAM" id="SSF56112">
    <property type="entry name" value="Protein kinase-like (PK-like)"/>
    <property type="match status" value="1"/>
</dbReference>
<comment type="caution">
    <text evidence="2">The sequence shown here is derived from an EMBL/GenBank/DDBJ whole genome shotgun (WGS) entry which is preliminary data.</text>
</comment>
<evidence type="ECO:0000259" key="1">
    <source>
        <dbReference type="Pfam" id="PF01636"/>
    </source>
</evidence>
<feature type="domain" description="Aminoglycoside phosphotransferase" evidence="1">
    <location>
        <begin position="68"/>
        <end position="275"/>
    </location>
</feature>
<dbReference type="Proteomes" id="UP001500842">
    <property type="component" value="Unassembled WGS sequence"/>
</dbReference>
<keyword evidence="3" id="KW-1185">Reference proteome</keyword>
<sequence length="337" mass="36242">MSAVLPDVEAALTGWLSAETGVGVRVRSVEPTPGNAGRGYLSRVSIGGRELGIAVRLAVPGIAETGTNDVLRQARLVEHVHAHDVPVPGVLWRTADHHWFGSSAVAYQWVEAKPLHFFREDLSVPAPADRHADLLLQAVDALAQLHGVPVPDGVGRGADATTEVRRWQSLLGRLDAQDPLDPADIAAVEALGRILLEDPPPLEVGLIHGDFQSNNLLFADGRLRAIVDWELAGAGPQLLDLAWLALFADLSCWSPGQRARMRVDVPTAALTERYAALRGGTPGLAWARAAACYRFAALTLYNLRLHRTGKRPDAAWEQLADSVPCLVAAGRRAQETT</sequence>
<proteinExistence type="predicted"/>
<dbReference type="InterPro" id="IPR041726">
    <property type="entry name" value="ACAD10_11_N"/>
</dbReference>
<dbReference type="CDD" id="cd05154">
    <property type="entry name" value="ACAD10_11_N-like"/>
    <property type="match status" value="1"/>
</dbReference>
<protein>
    <submittedName>
        <fullName evidence="2">Phosphotransferase family protein</fullName>
    </submittedName>
</protein>
<name>A0ABN2BRV5_9ACTN</name>
<evidence type="ECO:0000313" key="2">
    <source>
        <dbReference type="EMBL" id="GAA1545458.1"/>
    </source>
</evidence>
<dbReference type="InterPro" id="IPR011009">
    <property type="entry name" value="Kinase-like_dom_sf"/>
</dbReference>
<dbReference type="EMBL" id="BAAAOR010000041">
    <property type="protein sequence ID" value="GAA1545458.1"/>
    <property type="molecule type" value="Genomic_DNA"/>
</dbReference>
<dbReference type="RefSeq" id="WP_141005599.1">
    <property type="nucleotide sequence ID" value="NZ_BAAAOR010000041.1"/>
</dbReference>
<dbReference type="Gene3D" id="3.30.200.20">
    <property type="entry name" value="Phosphorylase Kinase, domain 1"/>
    <property type="match status" value="1"/>
</dbReference>
<dbReference type="InterPro" id="IPR002575">
    <property type="entry name" value="Aminoglycoside_PTrfase"/>
</dbReference>
<gene>
    <name evidence="2" type="ORF">GCM10009788_54810</name>
</gene>
<evidence type="ECO:0000313" key="3">
    <source>
        <dbReference type="Proteomes" id="UP001500842"/>
    </source>
</evidence>
<dbReference type="Gene3D" id="3.90.1200.10">
    <property type="match status" value="1"/>
</dbReference>
<dbReference type="PANTHER" id="PTHR21310:SF40">
    <property type="entry name" value="AMINOGLYCOSIDE PHOSPHOTRANSFERASE DOMAIN-CONTAINING PROTEIN-RELATED"/>
    <property type="match status" value="1"/>
</dbReference>
<organism evidence="2 3">
    <name type="scientific">Nocardioides humi</name>
    <dbReference type="NCBI Taxonomy" id="449461"/>
    <lineage>
        <taxon>Bacteria</taxon>
        <taxon>Bacillati</taxon>
        <taxon>Actinomycetota</taxon>
        <taxon>Actinomycetes</taxon>
        <taxon>Propionibacteriales</taxon>
        <taxon>Nocardioidaceae</taxon>
        <taxon>Nocardioides</taxon>
    </lineage>
</organism>